<comment type="caution">
    <text evidence="1">The sequence shown here is derived from an EMBL/GenBank/DDBJ whole genome shotgun (WGS) entry which is preliminary data.</text>
</comment>
<proteinExistence type="predicted"/>
<feature type="non-terminal residue" evidence="1">
    <location>
        <position position="1"/>
    </location>
</feature>
<keyword evidence="2" id="KW-1185">Reference proteome</keyword>
<dbReference type="Proteomes" id="UP000485058">
    <property type="component" value="Unassembled WGS sequence"/>
</dbReference>
<accession>A0A699Z8B6</accession>
<name>A0A699Z8B6_HAELA</name>
<feature type="non-terminal residue" evidence="1">
    <location>
        <position position="1252"/>
    </location>
</feature>
<evidence type="ECO:0000313" key="2">
    <source>
        <dbReference type="Proteomes" id="UP000485058"/>
    </source>
</evidence>
<protein>
    <submittedName>
        <fullName evidence="1">Uncharacterized protein</fullName>
    </submittedName>
</protein>
<dbReference type="AlphaFoldDB" id="A0A699Z8B6"/>
<dbReference type="EMBL" id="BLLF01000805">
    <property type="protein sequence ID" value="GFH15084.1"/>
    <property type="molecule type" value="Genomic_DNA"/>
</dbReference>
<sequence>QTLACSAQTILSSDAILEAPPASSQIPASAWQSVSAIASTLPHINAVYVVGYTDLATAGSLPSALASLISPGQALRDELQEAGITAKVAVAVSPCASSLAMGLAIQVRPSACILCMYPTQLLTLVPLVPTAQGAPNLAVSFPDPWRGVQTLTWDPTVPTATATFLPTPPPAELTGIMLASPVLSSTISSSQSRVANTSSLVSTVSALVSGSVAGLAAHGVTVTGPVRLYSGVSPNQLPTLLFAVRASAPVFKVWQNVQQKAEVKLFDNVELDLAGLAAAGSQPLVMVQSPGASVFHTRTDLLGTATWAAIAQSMPTMLRTAIAPLVASSSRLSFRLQAVNDDTLATIVITINPTSTPLQLGSLLSTNVPSVLAAHGVMQSAGDPVVLTMSAMATGAVTLASLRVGDTSEGAVQFPRVAHVHLSIMYPLHLLAPYDFSSPSRLSCLAAVLTHCNPSVPCSAPSACLPALNICYPNTAPRLMGVSCNVTGQACLQPFRCLQGQQVRVLDLSLLDPYVPAAAPVCVECFQDSHCASRRGSNGLPMICNTGTRAEQAVLRSTLDSANAWGFPTLTQQFYRCIDKPRDVTLDAESACPTSGIQCITNNMRLPSPATFGIFDGKIGGMNLWDIMRIDTLLRASLMYYTNGRSLACPLPIFRASEVGDRGTASVGRAATLRQCYGWGRHAPPACHGRQLPASGFGPTNYRVLSQVPELRDFLYVATQLVPALSGGKIPALQMALAVNPCNPVYVAMAFNGLQWAPELPRVQGGQFVGSVGLRSVQVAPGGNIPFTTSWKTWDKNDAAAMRTIGNPLEMSANFLAQVEGSFGFSVGKAPDHSNEQQTEAWAIVLVLVDKPKPALICCPPKYLQAEGVASLVVYSMAYKRIAFDLVVLPKIEIFNAIIEFDLGKLATGSLGLVITERQVFFGQLDIQLGAGLVVNPASVLQEYIKSNWIRKALTTIFPFLESRLEMSLNFAIDREGFGARYIMTLRFNSPSGGSLMGYSAVRVAGHSSGEPDPPHTASQPITATHPAQAMSVPMSQEGGCSWGPQVLSCHCCNSVLEPSAYECCVACGAHALILHVSTQAAQRDIQFLWVAVGQQFLFVGYLLHGWQRLYIRAVRVGHLRPVDRLSERTICDGWIKDDRCYYSDDRYDTVWSCGSGYIGVSILTCIRPRPSRVVRKFGISRYDASCRLFPMTVDSMQIVPHAGWQVTPIGAVLGDLSPRVGVCSQLLRIHMLALTCRAASIATPLHAQLQP</sequence>
<gene>
    <name evidence="1" type="ORF">HaLaN_11248</name>
</gene>
<reference evidence="1 2" key="1">
    <citation type="submission" date="2020-02" db="EMBL/GenBank/DDBJ databases">
        <title>Draft genome sequence of Haematococcus lacustris strain NIES-144.</title>
        <authorList>
            <person name="Morimoto D."/>
            <person name="Nakagawa S."/>
            <person name="Yoshida T."/>
            <person name="Sawayama S."/>
        </authorList>
    </citation>
    <scope>NUCLEOTIDE SEQUENCE [LARGE SCALE GENOMIC DNA]</scope>
    <source>
        <strain evidence="1 2">NIES-144</strain>
    </source>
</reference>
<evidence type="ECO:0000313" key="1">
    <source>
        <dbReference type="EMBL" id="GFH15084.1"/>
    </source>
</evidence>
<organism evidence="1 2">
    <name type="scientific">Haematococcus lacustris</name>
    <name type="common">Green alga</name>
    <name type="synonym">Haematococcus pluvialis</name>
    <dbReference type="NCBI Taxonomy" id="44745"/>
    <lineage>
        <taxon>Eukaryota</taxon>
        <taxon>Viridiplantae</taxon>
        <taxon>Chlorophyta</taxon>
        <taxon>core chlorophytes</taxon>
        <taxon>Chlorophyceae</taxon>
        <taxon>CS clade</taxon>
        <taxon>Chlamydomonadales</taxon>
        <taxon>Haematococcaceae</taxon>
        <taxon>Haematococcus</taxon>
    </lineage>
</organism>